<dbReference type="Proteomes" id="UP000023152">
    <property type="component" value="Unassembled WGS sequence"/>
</dbReference>
<feature type="transmembrane region" description="Helical" evidence="1">
    <location>
        <begin position="73"/>
        <end position="92"/>
    </location>
</feature>
<proteinExistence type="predicted"/>
<sequence>MIGYLVALLGAMLMACKMVTVRKLKHEREVLLICLYSQAIIGSMLSGFVFSYVLYQNFFEDTSSRIRGEHRRVAWAILWTVGGLTVWYNFFVNFALRRIVTGEAALIGSSEVGYAYLLQFIVLNKTNDALESTGVALMMATLVALACFNIYLQRVRKRRHDFGH</sequence>
<evidence type="ECO:0008006" key="5">
    <source>
        <dbReference type="Google" id="ProtNLM"/>
    </source>
</evidence>
<dbReference type="OrthoDB" id="306876at2759"/>
<feature type="transmembrane region" description="Helical" evidence="1">
    <location>
        <begin position="31"/>
        <end position="53"/>
    </location>
</feature>
<feature type="transmembrane region" description="Helical" evidence="1">
    <location>
        <begin position="6"/>
        <end position="24"/>
    </location>
</feature>
<dbReference type="EMBL" id="ASPP01045167">
    <property type="protein sequence ID" value="ETN99013.1"/>
    <property type="molecule type" value="Genomic_DNA"/>
</dbReference>
<comment type="caution">
    <text evidence="2">The sequence shown here is derived from an EMBL/GenBank/DDBJ whole genome shotgun (WGS) entry which is preliminary data.</text>
</comment>
<name>X6LBV4_RETFI</name>
<dbReference type="AlphaFoldDB" id="X6LBV4"/>
<reference evidence="2 4" key="1">
    <citation type="journal article" date="2013" name="Curr. Biol.">
        <title>The Genome of the Foraminiferan Reticulomyxa filosa.</title>
        <authorList>
            <person name="Glockner G."/>
            <person name="Hulsmann N."/>
            <person name="Schleicher M."/>
            <person name="Noegel A.A."/>
            <person name="Eichinger L."/>
            <person name="Gallinger C."/>
            <person name="Pawlowski J."/>
            <person name="Sierra R."/>
            <person name="Euteneuer U."/>
            <person name="Pillet L."/>
            <person name="Moustafa A."/>
            <person name="Platzer M."/>
            <person name="Groth M."/>
            <person name="Szafranski K."/>
            <person name="Schliwa M."/>
        </authorList>
    </citation>
    <scope>NUCLEOTIDE SEQUENCE [LARGE SCALE GENOMIC DNA]</scope>
</reference>
<keyword evidence="1" id="KW-1133">Transmembrane helix</keyword>
<evidence type="ECO:0000313" key="3">
    <source>
        <dbReference type="EMBL" id="ETO28051.1"/>
    </source>
</evidence>
<keyword evidence="4" id="KW-1185">Reference proteome</keyword>
<feature type="transmembrane region" description="Helical" evidence="1">
    <location>
        <begin position="134"/>
        <end position="152"/>
    </location>
</feature>
<accession>X6LBV4</accession>
<evidence type="ECO:0000256" key="1">
    <source>
        <dbReference type="SAM" id="Phobius"/>
    </source>
</evidence>
<keyword evidence="1" id="KW-0812">Transmembrane</keyword>
<gene>
    <name evidence="3" type="ORF">RFI_09081</name>
    <name evidence="2" type="ORF">RFI_38474</name>
</gene>
<dbReference type="EMBL" id="ASPP01006897">
    <property type="protein sequence ID" value="ETO28051.1"/>
    <property type="molecule type" value="Genomic_DNA"/>
</dbReference>
<evidence type="ECO:0000313" key="2">
    <source>
        <dbReference type="EMBL" id="ETN99013.1"/>
    </source>
</evidence>
<feature type="transmembrane region" description="Helical" evidence="1">
    <location>
        <begin position="104"/>
        <end position="122"/>
    </location>
</feature>
<keyword evidence="1" id="KW-0472">Membrane</keyword>
<evidence type="ECO:0000313" key="4">
    <source>
        <dbReference type="Proteomes" id="UP000023152"/>
    </source>
</evidence>
<organism evidence="2 4">
    <name type="scientific">Reticulomyxa filosa</name>
    <dbReference type="NCBI Taxonomy" id="46433"/>
    <lineage>
        <taxon>Eukaryota</taxon>
        <taxon>Sar</taxon>
        <taxon>Rhizaria</taxon>
        <taxon>Retaria</taxon>
        <taxon>Foraminifera</taxon>
        <taxon>Monothalamids</taxon>
        <taxon>Reticulomyxidae</taxon>
        <taxon>Reticulomyxa</taxon>
    </lineage>
</organism>
<protein>
    <recommendedName>
        <fullName evidence="5">EamA domain-containing protein</fullName>
    </recommendedName>
</protein>
<reference evidence="2" key="2">
    <citation type="submission" date="2013-05" db="EMBL/GenBank/DDBJ databases">
        <authorList>
            <person name="Gloeckner G."/>
            <person name="Szafranski K."/>
            <person name="Schliwa M."/>
        </authorList>
    </citation>
    <scope>NUCLEOTIDE SEQUENCE</scope>
</reference>